<feature type="binding site" evidence="18">
    <location>
        <begin position="105"/>
        <end position="109"/>
    </location>
    <ligand>
        <name>NAD(+)</name>
        <dbReference type="ChEBI" id="CHEBI:57540"/>
    </ligand>
</feature>
<dbReference type="GO" id="GO:0000166">
    <property type="term" value="F:nucleotide binding"/>
    <property type="evidence" value="ECO:0007669"/>
    <property type="project" value="UniProtKB-KW"/>
</dbReference>
<reference evidence="21" key="1">
    <citation type="submission" date="2020-10" db="EMBL/GenBank/DDBJ databases">
        <authorList>
            <person name="Gilroy R."/>
        </authorList>
    </citation>
    <scope>NUCLEOTIDE SEQUENCE</scope>
    <source>
        <strain evidence="21">23406</strain>
    </source>
</reference>
<feature type="binding site" evidence="18">
    <location>
        <position position="151"/>
    </location>
    <ligand>
        <name>NAD(+)</name>
        <dbReference type="ChEBI" id="CHEBI:57540"/>
    </ligand>
</feature>
<evidence type="ECO:0000256" key="1">
    <source>
        <dbReference type="ARBA" id="ARBA00001393"/>
    </source>
</evidence>
<evidence type="ECO:0000259" key="19">
    <source>
        <dbReference type="Pfam" id="PF01761"/>
    </source>
</evidence>
<protein>
    <recommendedName>
        <fullName evidence="8 18">3-dehydroquinate synthase</fullName>
        <shortName evidence="18">DHQS</shortName>
        <ecNumber evidence="7 18">4.2.3.4</ecNumber>
    </recommendedName>
</protein>
<comment type="caution">
    <text evidence="18">Lacks conserved residue(s) required for the propagation of feature annotation.</text>
</comment>
<evidence type="ECO:0000256" key="12">
    <source>
        <dbReference type="ARBA" id="ARBA00022741"/>
    </source>
</evidence>
<dbReference type="InterPro" id="IPR030960">
    <property type="entry name" value="DHQS/DOIS_N"/>
</dbReference>
<dbReference type="PANTHER" id="PTHR43622">
    <property type="entry name" value="3-DEHYDROQUINATE SYNTHASE"/>
    <property type="match status" value="1"/>
</dbReference>
<feature type="binding site" evidence="18">
    <location>
        <position position="142"/>
    </location>
    <ligand>
        <name>NAD(+)</name>
        <dbReference type="ChEBI" id="CHEBI:57540"/>
    </ligand>
</feature>
<dbReference type="Gene3D" id="1.20.1090.10">
    <property type="entry name" value="Dehydroquinate synthase-like - alpha domain"/>
    <property type="match status" value="1"/>
</dbReference>
<evidence type="ECO:0000256" key="18">
    <source>
        <dbReference type="HAMAP-Rule" id="MF_00110"/>
    </source>
</evidence>
<feature type="binding site" evidence="18">
    <location>
        <position position="239"/>
    </location>
    <ligand>
        <name>Zn(2+)</name>
        <dbReference type="ChEBI" id="CHEBI:29105"/>
    </ligand>
</feature>
<dbReference type="InterPro" id="IPR016037">
    <property type="entry name" value="DHQ_synth_AroB"/>
</dbReference>
<dbReference type="CDD" id="cd08195">
    <property type="entry name" value="DHQS"/>
    <property type="match status" value="1"/>
</dbReference>
<feature type="binding site" evidence="18">
    <location>
        <position position="184"/>
    </location>
    <ligand>
        <name>Zn(2+)</name>
        <dbReference type="ChEBI" id="CHEBI:29105"/>
    </ligand>
</feature>
<dbReference type="GO" id="GO:0009423">
    <property type="term" value="P:chorismate biosynthetic process"/>
    <property type="evidence" value="ECO:0007669"/>
    <property type="project" value="UniProtKB-UniRule"/>
</dbReference>
<evidence type="ECO:0000259" key="20">
    <source>
        <dbReference type="Pfam" id="PF24621"/>
    </source>
</evidence>
<keyword evidence="13 18" id="KW-0862">Zinc</keyword>
<evidence type="ECO:0000313" key="21">
    <source>
        <dbReference type="EMBL" id="HIU99886.1"/>
    </source>
</evidence>
<evidence type="ECO:0000256" key="15">
    <source>
        <dbReference type="ARBA" id="ARBA00023141"/>
    </source>
</evidence>
<dbReference type="Pfam" id="PF24621">
    <property type="entry name" value="DHQS_C"/>
    <property type="match status" value="1"/>
</dbReference>
<comment type="cofactor">
    <cofactor evidence="18">
        <name>Co(2+)</name>
        <dbReference type="ChEBI" id="CHEBI:48828"/>
    </cofactor>
    <cofactor evidence="18">
        <name>Zn(2+)</name>
        <dbReference type="ChEBI" id="CHEBI:29105"/>
    </cofactor>
    <text evidence="18">Binds 1 divalent metal cation per subunit. Can use either Co(2+) or Zn(2+).</text>
</comment>
<comment type="pathway">
    <text evidence="5 18">Metabolic intermediate biosynthesis; chorismate biosynthesis; chorismate from D-erythrose 4-phosphate and phosphoenolpyruvate: step 2/7.</text>
</comment>
<evidence type="ECO:0000256" key="9">
    <source>
        <dbReference type="ARBA" id="ARBA00022490"/>
    </source>
</evidence>
<dbReference type="EMBL" id="DVOH01000016">
    <property type="protein sequence ID" value="HIU99886.1"/>
    <property type="molecule type" value="Genomic_DNA"/>
</dbReference>
<evidence type="ECO:0000256" key="2">
    <source>
        <dbReference type="ARBA" id="ARBA00001911"/>
    </source>
</evidence>
<dbReference type="GO" id="GO:0008652">
    <property type="term" value="P:amino acid biosynthetic process"/>
    <property type="evidence" value="ECO:0007669"/>
    <property type="project" value="UniProtKB-KW"/>
</dbReference>
<evidence type="ECO:0000256" key="17">
    <source>
        <dbReference type="ARBA" id="ARBA00023285"/>
    </source>
</evidence>
<feature type="domain" description="3-dehydroquinate synthase C-terminal" evidence="20">
    <location>
        <begin position="181"/>
        <end position="314"/>
    </location>
</feature>
<dbReference type="GO" id="GO:0005737">
    <property type="term" value="C:cytoplasm"/>
    <property type="evidence" value="ECO:0007669"/>
    <property type="project" value="UniProtKB-SubCell"/>
</dbReference>
<dbReference type="InterPro" id="IPR050071">
    <property type="entry name" value="Dehydroquinate_synthase"/>
</dbReference>
<evidence type="ECO:0000256" key="6">
    <source>
        <dbReference type="ARBA" id="ARBA00005412"/>
    </source>
</evidence>
<keyword evidence="10 18" id="KW-0028">Amino-acid biosynthesis</keyword>
<dbReference type="Pfam" id="PF01761">
    <property type="entry name" value="DHQ_synthase"/>
    <property type="match status" value="1"/>
</dbReference>
<dbReference type="GO" id="GO:0003856">
    <property type="term" value="F:3-dehydroquinate synthase activity"/>
    <property type="evidence" value="ECO:0007669"/>
    <property type="project" value="UniProtKB-UniRule"/>
</dbReference>
<evidence type="ECO:0000256" key="11">
    <source>
        <dbReference type="ARBA" id="ARBA00022723"/>
    </source>
</evidence>
<dbReference type="InterPro" id="IPR030963">
    <property type="entry name" value="DHQ_synth_fam"/>
</dbReference>
<proteinExistence type="inferred from homology"/>
<evidence type="ECO:0000256" key="16">
    <source>
        <dbReference type="ARBA" id="ARBA00023239"/>
    </source>
</evidence>
<evidence type="ECO:0000256" key="14">
    <source>
        <dbReference type="ARBA" id="ARBA00023027"/>
    </source>
</evidence>
<keyword evidence="17 18" id="KW-0170">Cobalt</keyword>
<accession>A0A9D1NC41</accession>
<dbReference type="Gene3D" id="3.40.50.1970">
    <property type="match status" value="1"/>
</dbReference>
<dbReference type="FunFam" id="3.40.50.1970:FF:000007">
    <property type="entry name" value="Pentafunctional AROM polypeptide"/>
    <property type="match status" value="1"/>
</dbReference>
<reference evidence="21" key="2">
    <citation type="journal article" date="2021" name="PeerJ">
        <title>Extensive microbial diversity within the chicken gut microbiome revealed by metagenomics and culture.</title>
        <authorList>
            <person name="Gilroy R."/>
            <person name="Ravi A."/>
            <person name="Getino M."/>
            <person name="Pursley I."/>
            <person name="Horton D.L."/>
            <person name="Alikhan N.F."/>
            <person name="Baker D."/>
            <person name="Gharbi K."/>
            <person name="Hall N."/>
            <person name="Watson M."/>
            <person name="Adriaenssens E.M."/>
            <person name="Foster-Nyarko E."/>
            <person name="Jarju S."/>
            <person name="Secka A."/>
            <person name="Antonio M."/>
            <person name="Oren A."/>
            <person name="Chaudhuri R.R."/>
            <person name="La Ragione R."/>
            <person name="Hildebrand F."/>
            <person name="Pallen M.J."/>
        </authorList>
    </citation>
    <scope>NUCLEOTIDE SEQUENCE</scope>
    <source>
        <strain evidence="21">23406</strain>
    </source>
</reference>
<organism evidence="21 22">
    <name type="scientific">Candidatus Stercoripulliclostridium merdipullorum</name>
    <dbReference type="NCBI Taxonomy" id="2840952"/>
    <lineage>
        <taxon>Bacteria</taxon>
        <taxon>Bacillati</taxon>
        <taxon>Bacillota</taxon>
        <taxon>Clostridia</taxon>
        <taxon>Eubacteriales</taxon>
        <taxon>Candidatus Stercoripulliclostridium</taxon>
    </lineage>
</organism>
<evidence type="ECO:0000256" key="8">
    <source>
        <dbReference type="ARBA" id="ARBA00017684"/>
    </source>
</evidence>
<comment type="catalytic activity">
    <reaction evidence="1 18">
        <text>7-phospho-2-dehydro-3-deoxy-D-arabino-heptonate = 3-dehydroquinate + phosphate</text>
        <dbReference type="Rhea" id="RHEA:21968"/>
        <dbReference type="ChEBI" id="CHEBI:32364"/>
        <dbReference type="ChEBI" id="CHEBI:43474"/>
        <dbReference type="ChEBI" id="CHEBI:58394"/>
        <dbReference type="EC" id="4.2.3.4"/>
    </reaction>
</comment>
<dbReference type="InterPro" id="IPR056179">
    <property type="entry name" value="DHQS_C"/>
</dbReference>
<dbReference type="SUPFAM" id="SSF56796">
    <property type="entry name" value="Dehydroquinate synthase-like"/>
    <property type="match status" value="1"/>
</dbReference>
<dbReference type="GO" id="GO:0009073">
    <property type="term" value="P:aromatic amino acid family biosynthetic process"/>
    <property type="evidence" value="ECO:0007669"/>
    <property type="project" value="UniProtKB-KW"/>
</dbReference>
<sequence length="345" mass="38078">MITIDVKASRPYRVEIESGGLRKIGARISALHKLCRVLLVADDTVDGRYGDVVRQSLEEAGFDVVRFVFRHGEQSKTLDTYQQILGSAARNRLRRSDLMVALGGGVTGDLTGFAAATYLRGVDYVQIPTTLLAAIDSSVGGKTGVDLPEGKNLVGAFHQPIGVFCDPDVFRTLPTEVLRDGIGESLKYAVLDGGVLLETLEQGDVCSERFVALCVDSKRRIVERDEREGGLRRLLNLGHTYAHAIERCSGYRLTHGLCVARGLHEMIAWSERNGLISAPSAERIRAIYRRYDMPTDPVYDKKELIAAMATDKKTEGDEITLILPYEIGDCRPVRVPLGELEKFLQ</sequence>
<keyword evidence="12 18" id="KW-0547">Nucleotide-binding</keyword>
<evidence type="ECO:0000256" key="4">
    <source>
        <dbReference type="ARBA" id="ARBA00004496"/>
    </source>
</evidence>
<comment type="caution">
    <text evidence="21">The sequence shown here is derived from an EMBL/GenBank/DDBJ whole genome shotgun (WGS) entry which is preliminary data.</text>
</comment>
<dbReference type="PANTHER" id="PTHR43622:SF7">
    <property type="entry name" value="3-DEHYDROQUINATE SYNTHASE, CHLOROPLASTIC"/>
    <property type="match status" value="1"/>
</dbReference>
<keyword evidence="15 18" id="KW-0057">Aromatic amino acid biosynthesis</keyword>
<evidence type="ECO:0000256" key="3">
    <source>
        <dbReference type="ARBA" id="ARBA00001947"/>
    </source>
</evidence>
<dbReference type="AlphaFoldDB" id="A0A9D1NC41"/>
<dbReference type="HAMAP" id="MF_00110">
    <property type="entry name" value="DHQ_synthase"/>
    <property type="match status" value="1"/>
</dbReference>
<evidence type="ECO:0000256" key="10">
    <source>
        <dbReference type="ARBA" id="ARBA00022605"/>
    </source>
</evidence>
<keyword evidence="9 18" id="KW-0963">Cytoplasm</keyword>
<comment type="subcellular location">
    <subcellularLocation>
        <location evidence="4 18">Cytoplasm</location>
    </subcellularLocation>
</comment>
<evidence type="ECO:0000313" key="22">
    <source>
        <dbReference type="Proteomes" id="UP000886891"/>
    </source>
</evidence>
<comment type="cofactor">
    <cofactor evidence="3">
        <name>Zn(2+)</name>
        <dbReference type="ChEBI" id="CHEBI:29105"/>
    </cofactor>
</comment>
<comment type="similarity">
    <text evidence="6 18">Belongs to the sugar phosphate cyclases superfamily. Dehydroquinate synthase family.</text>
</comment>
<feature type="binding site" evidence="18">
    <location>
        <begin position="129"/>
        <end position="130"/>
    </location>
    <ligand>
        <name>NAD(+)</name>
        <dbReference type="ChEBI" id="CHEBI:57540"/>
    </ligand>
</feature>
<dbReference type="PIRSF" id="PIRSF001455">
    <property type="entry name" value="DHQ_synth"/>
    <property type="match status" value="1"/>
</dbReference>
<evidence type="ECO:0000256" key="13">
    <source>
        <dbReference type="ARBA" id="ARBA00022833"/>
    </source>
</evidence>
<dbReference type="NCBIfam" id="TIGR01357">
    <property type="entry name" value="aroB"/>
    <property type="match status" value="1"/>
</dbReference>
<comment type="function">
    <text evidence="18">Catalyzes the conversion of 3-deoxy-D-arabino-heptulosonate 7-phosphate (DAHP) to dehydroquinate (DHQ).</text>
</comment>
<feature type="binding site" evidence="18">
    <location>
        <position position="255"/>
    </location>
    <ligand>
        <name>Zn(2+)</name>
        <dbReference type="ChEBI" id="CHEBI:29105"/>
    </ligand>
</feature>
<evidence type="ECO:0000256" key="7">
    <source>
        <dbReference type="ARBA" id="ARBA00013031"/>
    </source>
</evidence>
<keyword evidence="14 18" id="KW-0520">NAD</keyword>
<dbReference type="EC" id="4.2.3.4" evidence="7 18"/>
<comment type="cofactor">
    <cofactor evidence="2 18">
        <name>NAD(+)</name>
        <dbReference type="ChEBI" id="CHEBI:57540"/>
    </cofactor>
</comment>
<dbReference type="GO" id="GO:0046872">
    <property type="term" value="F:metal ion binding"/>
    <property type="evidence" value="ECO:0007669"/>
    <property type="project" value="UniProtKB-KW"/>
</dbReference>
<feature type="domain" description="3-dehydroquinate synthase N-terminal" evidence="19">
    <location>
        <begin position="68"/>
        <end position="178"/>
    </location>
</feature>
<dbReference type="Proteomes" id="UP000886891">
    <property type="component" value="Unassembled WGS sequence"/>
</dbReference>
<name>A0A9D1NC41_9FIRM</name>
<gene>
    <name evidence="18 21" type="primary">aroB</name>
    <name evidence="21" type="ORF">IAB14_02080</name>
</gene>
<keyword evidence="11 18" id="KW-0479">Metal-binding</keyword>
<evidence type="ECO:0000256" key="5">
    <source>
        <dbReference type="ARBA" id="ARBA00004661"/>
    </source>
</evidence>
<keyword evidence="16 18" id="KW-0456">Lyase</keyword>